<dbReference type="InterPro" id="IPR052176">
    <property type="entry name" value="Glycosyl_Hydrlase_43_Enz"/>
</dbReference>
<feature type="site" description="Important for catalytic activity, responsible for pKa modulation of the active site Glu and correct orientation of both the proton donor and substrate" evidence="8">
    <location>
        <position position="150"/>
    </location>
</feature>
<dbReference type="AlphaFoldDB" id="A0A514CMT0"/>
<dbReference type="CDD" id="cd18618">
    <property type="entry name" value="GH43_Xsa43E-like"/>
    <property type="match status" value="1"/>
</dbReference>
<dbReference type="InterPro" id="IPR005084">
    <property type="entry name" value="CBM6"/>
</dbReference>
<dbReference type="GO" id="GO:0045493">
    <property type="term" value="P:xylan catabolic process"/>
    <property type="evidence" value="ECO:0007669"/>
    <property type="project" value="UniProtKB-KW"/>
</dbReference>
<keyword evidence="4 9" id="KW-0378">Hydrolase</keyword>
<evidence type="ECO:0000256" key="3">
    <source>
        <dbReference type="ARBA" id="ARBA00022729"/>
    </source>
</evidence>
<evidence type="ECO:0000313" key="13">
    <source>
        <dbReference type="Proteomes" id="UP000316614"/>
    </source>
</evidence>
<dbReference type="SUPFAM" id="SSF49785">
    <property type="entry name" value="Galactose-binding domain-like"/>
    <property type="match status" value="1"/>
</dbReference>
<dbReference type="EMBL" id="CP041253">
    <property type="protein sequence ID" value="QDH81067.1"/>
    <property type="molecule type" value="Genomic_DNA"/>
</dbReference>
<name>A0A514CMT0_9BACT</name>
<dbReference type="PANTHER" id="PTHR43772:SF2">
    <property type="entry name" value="PUTATIVE (AFU_ORTHOLOGUE AFUA_2G04480)-RELATED"/>
    <property type="match status" value="1"/>
</dbReference>
<dbReference type="InterPro" id="IPR006584">
    <property type="entry name" value="Cellulose-bd_IV"/>
</dbReference>
<evidence type="ECO:0000256" key="4">
    <source>
        <dbReference type="ARBA" id="ARBA00022801"/>
    </source>
</evidence>
<evidence type="ECO:0000259" key="11">
    <source>
        <dbReference type="PROSITE" id="PS51175"/>
    </source>
</evidence>
<evidence type="ECO:0000256" key="9">
    <source>
        <dbReference type="RuleBase" id="RU361187"/>
    </source>
</evidence>
<dbReference type="InterPro" id="IPR023296">
    <property type="entry name" value="Glyco_hydro_beta-prop_sf"/>
</dbReference>
<dbReference type="Pfam" id="PF04616">
    <property type="entry name" value="Glyco_hydro_43"/>
    <property type="match status" value="1"/>
</dbReference>
<keyword evidence="13" id="KW-1185">Reference proteome</keyword>
<keyword evidence="2" id="KW-0858">Xylan degradation</keyword>
<dbReference type="SMART" id="SM00606">
    <property type="entry name" value="CBD_IV"/>
    <property type="match status" value="1"/>
</dbReference>
<feature type="domain" description="CBM6" evidence="11">
    <location>
        <begin position="317"/>
        <end position="452"/>
    </location>
</feature>
<evidence type="ECO:0000313" key="12">
    <source>
        <dbReference type="EMBL" id="QDH81067.1"/>
    </source>
</evidence>
<dbReference type="OrthoDB" id="3308423at2"/>
<accession>A0A514CMT0</accession>
<dbReference type="KEGG" id="echi:FKX85_19305"/>
<evidence type="ECO:0000256" key="8">
    <source>
        <dbReference type="PIRSR" id="PIRSR606710-2"/>
    </source>
</evidence>
<dbReference type="Proteomes" id="UP000316614">
    <property type="component" value="Chromosome"/>
</dbReference>
<organism evidence="12 13">
    <name type="scientific">Echinicola soli</name>
    <dbReference type="NCBI Taxonomy" id="2591634"/>
    <lineage>
        <taxon>Bacteria</taxon>
        <taxon>Pseudomonadati</taxon>
        <taxon>Bacteroidota</taxon>
        <taxon>Cytophagia</taxon>
        <taxon>Cytophagales</taxon>
        <taxon>Cyclobacteriaceae</taxon>
        <taxon>Echinicola</taxon>
    </lineage>
</organism>
<dbReference type="Gene3D" id="2.115.10.20">
    <property type="entry name" value="Glycosyl hydrolase domain, family 43"/>
    <property type="match status" value="1"/>
</dbReference>
<keyword evidence="2" id="KW-0624">Polysaccharide degradation</keyword>
<evidence type="ECO:0000256" key="5">
    <source>
        <dbReference type="ARBA" id="ARBA00023277"/>
    </source>
</evidence>
<comment type="similarity">
    <text evidence="1 9">Belongs to the glycosyl hydrolase 43 family.</text>
</comment>
<evidence type="ECO:0000256" key="6">
    <source>
        <dbReference type="ARBA" id="ARBA00023295"/>
    </source>
</evidence>
<dbReference type="GO" id="GO:0030246">
    <property type="term" value="F:carbohydrate binding"/>
    <property type="evidence" value="ECO:0007669"/>
    <property type="project" value="InterPro"/>
</dbReference>
<dbReference type="PANTHER" id="PTHR43772">
    <property type="entry name" value="ENDO-1,4-BETA-XYLANASE"/>
    <property type="match status" value="1"/>
</dbReference>
<dbReference type="InterPro" id="IPR008979">
    <property type="entry name" value="Galactose-bd-like_sf"/>
</dbReference>
<keyword evidence="3 10" id="KW-0732">Signal</keyword>
<evidence type="ECO:0000256" key="2">
    <source>
        <dbReference type="ARBA" id="ARBA00022651"/>
    </source>
</evidence>
<dbReference type="PROSITE" id="PS51175">
    <property type="entry name" value="CBM6"/>
    <property type="match status" value="1"/>
</dbReference>
<proteinExistence type="inferred from homology"/>
<reference evidence="12 13" key="1">
    <citation type="submission" date="2019-06" db="EMBL/GenBank/DDBJ databases">
        <title>Echinicola alkalisoli sp. nov. isolated from saline soil.</title>
        <authorList>
            <person name="Sun J.-Q."/>
            <person name="Xu L."/>
        </authorList>
    </citation>
    <scope>NUCLEOTIDE SEQUENCE [LARGE SCALE GENOMIC DNA]</scope>
    <source>
        <strain evidence="12 13">LN3S3</strain>
    </source>
</reference>
<gene>
    <name evidence="12" type="ORF">FKX85_19305</name>
</gene>
<keyword evidence="6 9" id="KW-0326">Glycosidase</keyword>
<protein>
    <submittedName>
        <fullName evidence="12">Family 43 glycosylhydrolase</fullName>
    </submittedName>
</protein>
<dbReference type="SUPFAM" id="SSF75005">
    <property type="entry name" value="Arabinanase/levansucrase/invertase"/>
    <property type="match status" value="1"/>
</dbReference>
<dbReference type="InterPro" id="IPR006710">
    <property type="entry name" value="Glyco_hydro_43"/>
</dbReference>
<evidence type="ECO:0000256" key="7">
    <source>
        <dbReference type="PIRSR" id="PIRSR606710-1"/>
    </source>
</evidence>
<feature type="chain" id="PRO_5022184390" evidence="10">
    <location>
        <begin position="23"/>
        <end position="453"/>
    </location>
</feature>
<dbReference type="GO" id="GO:0004553">
    <property type="term" value="F:hydrolase activity, hydrolyzing O-glycosyl compounds"/>
    <property type="evidence" value="ECO:0007669"/>
    <property type="project" value="InterPro"/>
</dbReference>
<dbReference type="RefSeq" id="WP_141616282.1">
    <property type="nucleotide sequence ID" value="NZ_CP041253.1"/>
</dbReference>
<sequence>MKRIYKKLALSVFMMGVICLKAKSQNPIIQTKFTADPAPLVHNDTVFLYTGHDEDDAFGFKMRNWLLYTSTDMVNWTDQGVVASLKDFEWVPNDNGAWASHCIERNGKFYLYCPMPGGVGIGVLVSDSPYGPFKDPIGKPLIKNSDHDIDPAVFIDDDGQAYLYWGNPKVYYVKLNDDMISYSGKIVQDSSTPDNYQEGPWVWKRKGKYYMAYASTCCPEGIGYAMSNSPTGPWEYKGMIMEGDKRSNGNHPGIIDYRGKPYVFGFNYNILKQTMSKHYERRSICLEELTYNADGTLQKHLFWSKNVMQVGAFDPYDRIEAETMAWSEGVKTEFATEWERNIAWDKGKKIADRLFVTSIHNGDYIKVQGVDFSDGPKAIEVSVASLYGGEIEVRVGNIGGPLIGTVNIDAKGQGDIWKTVTAPVNDIKDVHDLFFVFRGEKDLFNFDWWKFTK</sequence>
<dbReference type="Pfam" id="PF03422">
    <property type="entry name" value="CBM_6"/>
    <property type="match status" value="1"/>
</dbReference>
<evidence type="ECO:0000256" key="1">
    <source>
        <dbReference type="ARBA" id="ARBA00009865"/>
    </source>
</evidence>
<dbReference type="Gene3D" id="2.60.120.260">
    <property type="entry name" value="Galactose-binding domain-like"/>
    <property type="match status" value="1"/>
</dbReference>
<keyword evidence="5" id="KW-0119">Carbohydrate metabolism</keyword>
<evidence type="ECO:0000256" key="10">
    <source>
        <dbReference type="SAM" id="SignalP"/>
    </source>
</evidence>
<feature type="active site" description="Proton acceptor" evidence="7">
    <location>
        <position position="36"/>
    </location>
</feature>
<feature type="active site" description="Proton donor" evidence="7">
    <location>
        <position position="198"/>
    </location>
</feature>
<feature type="signal peptide" evidence="10">
    <location>
        <begin position="1"/>
        <end position="22"/>
    </location>
</feature>
<dbReference type="CDD" id="cd04084">
    <property type="entry name" value="CBM6_xylanase-like"/>
    <property type="match status" value="1"/>
</dbReference>